<keyword evidence="2" id="KW-0067">ATP-binding</keyword>
<gene>
    <name evidence="4" type="ORF">Rmf_16470</name>
</gene>
<dbReference type="SUPFAM" id="SSF51735">
    <property type="entry name" value="NAD(P)-binding Rossmann-fold domains"/>
    <property type="match status" value="1"/>
</dbReference>
<dbReference type="Gene3D" id="3.40.50.720">
    <property type="entry name" value="NAD(P)-binding Rossmann-like Domain"/>
    <property type="match status" value="1"/>
</dbReference>
<dbReference type="SUPFAM" id="SSF52210">
    <property type="entry name" value="Succinyl-CoA synthetase domains"/>
    <property type="match status" value="2"/>
</dbReference>
<dbReference type="PANTHER" id="PTHR42793">
    <property type="entry name" value="COA BINDING DOMAIN CONTAINING PROTEIN"/>
    <property type="match status" value="1"/>
</dbReference>
<dbReference type="InterPro" id="IPR013815">
    <property type="entry name" value="ATP_grasp_subdomain_1"/>
</dbReference>
<feature type="domain" description="ATP-grasp" evidence="3">
    <location>
        <begin position="493"/>
        <end position="700"/>
    </location>
</feature>
<dbReference type="InterPro" id="IPR016102">
    <property type="entry name" value="Succinyl-CoA_synth-like"/>
</dbReference>
<accession>A0ABN6P1U1</accession>
<sequence>MDMSLKQLFEPRHVALLGVSRRRDKAGYRFLKYLQDGGFPGTISLLGTEEGEMEGCRIYADPADLPRGIDLAFSMLGAEATMKTLPEVAAQGLGVAIVFTAGFAEMGGEGVAAQRELVRQCNALGTRIVGPNCMGMFNLPKQLNISRAKVARGGIGLISQSGNVGITLWDQSPLLDAGFSTFISFGNQADIGVHEYIAHMGDDPETGVIAAYIEGLQPGSGPAFLETCARVSRRKPIVILKGGRASAGRRATLSHTASLSSSERIFSALLREAGVIEVKHLEHLLPVAQTLLLCPPMRGDNVAIVGSGGGHSIMFTDEIEAVGLQVPSFSSGLQAELRKRLPPYAPVGNPLDMTGGFDADPSVFTRLTELVMTSDTGFDGAVNFGLYGNWPLQPGAPYDYATAAPLAGELQRKLGKPIIYYTPFAIRTHESFTALRASGVPCFDDLSIAATAVAALRLHGANLDRAPDSAPPVPAEPKAGADHAGLTTEDDVYRLLASYGVAVPKTVVATTVEDAIAAAEAIGFPVVIKAVLPGVLHKSDVGGVVLGIGDASSVRAAVKAIETSVEAKLGSQALTGYLVTRDLGRQREFFFGVRRDATLGTVGLLGLGGVLVEALDDVAVCMLPATPEAVTRALGRLKGRDYFGAVRGQLPVPPEGIATLLNQLNAALLSNARIESIECNPTMLTSEGLAPVDAAVSKMPETAVSLPIAAQ</sequence>
<organism evidence="4 5">
    <name type="scientific">Roseomonas fluvialis</name>
    <dbReference type="NCBI Taxonomy" id="1750527"/>
    <lineage>
        <taxon>Bacteria</taxon>
        <taxon>Pseudomonadati</taxon>
        <taxon>Pseudomonadota</taxon>
        <taxon>Alphaproteobacteria</taxon>
        <taxon>Acetobacterales</taxon>
        <taxon>Roseomonadaceae</taxon>
        <taxon>Roseomonas</taxon>
    </lineage>
</organism>
<keyword evidence="5" id="KW-1185">Reference proteome</keyword>
<reference evidence="4 5" key="1">
    <citation type="journal article" date="2016" name="Microbes Environ.">
        <title>Phylogenetically diverse aerobic anoxygenic phototrophic bacteria isolated from epilithic biofilms in Tama river, Japan.</title>
        <authorList>
            <person name="Hirose S."/>
            <person name="Matsuura K."/>
            <person name="Haruta S."/>
        </authorList>
    </citation>
    <scope>NUCLEOTIDE SEQUENCE [LARGE SCALE GENOMIC DNA]</scope>
    <source>
        <strain evidence="4 5">S08</strain>
    </source>
</reference>
<keyword evidence="2" id="KW-0547">Nucleotide-binding</keyword>
<evidence type="ECO:0000256" key="1">
    <source>
        <dbReference type="ARBA" id="ARBA00022532"/>
    </source>
</evidence>
<dbReference type="Gene3D" id="3.30.470.20">
    <property type="entry name" value="ATP-grasp fold, B domain"/>
    <property type="match status" value="1"/>
</dbReference>
<proteinExistence type="predicted"/>
<dbReference type="Gene3D" id="3.40.50.261">
    <property type="entry name" value="Succinyl-CoA synthetase domains"/>
    <property type="match status" value="2"/>
</dbReference>
<dbReference type="SUPFAM" id="SSF56059">
    <property type="entry name" value="Glutathione synthetase ATP-binding domain-like"/>
    <property type="match status" value="1"/>
</dbReference>
<protein>
    <submittedName>
        <fullName evidence="4">Acyl-CoA synthetase</fullName>
    </submittedName>
</protein>
<dbReference type="Pfam" id="PF19045">
    <property type="entry name" value="Ligase_CoA_2"/>
    <property type="match status" value="1"/>
</dbReference>
<evidence type="ECO:0000313" key="4">
    <source>
        <dbReference type="EMBL" id="BDG71718.1"/>
    </source>
</evidence>
<dbReference type="Pfam" id="PF13607">
    <property type="entry name" value="Succ_CoA_lig"/>
    <property type="match status" value="1"/>
</dbReference>
<dbReference type="PANTHER" id="PTHR42793:SF1">
    <property type="entry name" value="PEPTIDYL-LYSINE N-ACETYLTRANSFERASE PATZ"/>
    <property type="match status" value="1"/>
</dbReference>
<dbReference type="InterPro" id="IPR003781">
    <property type="entry name" value="CoA-bd"/>
</dbReference>
<evidence type="ECO:0000259" key="3">
    <source>
        <dbReference type="PROSITE" id="PS50975"/>
    </source>
</evidence>
<dbReference type="InterPro" id="IPR011761">
    <property type="entry name" value="ATP-grasp"/>
</dbReference>
<evidence type="ECO:0000256" key="2">
    <source>
        <dbReference type="PROSITE-ProRule" id="PRU00409"/>
    </source>
</evidence>
<dbReference type="Pfam" id="PF13380">
    <property type="entry name" value="CoA_binding_2"/>
    <property type="match status" value="1"/>
</dbReference>
<dbReference type="InterPro" id="IPR043938">
    <property type="entry name" value="Ligase_CoA_dom"/>
</dbReference>
<dbReference type="Gene3D" id="3.30.1490.20">
    <property type="entry name" value="ATP-grasp fold, A domain"/>
    <property type="match status" value="1"/>
</dbReference>
<dbReference type="SMART" id="SM00881">
    <property type="entry name" value="CoA_binding"/>
    <property type="match status" value="1"/>
</dbReference>
<dbReference type="PROSITE" id="PS50975">
    <property type="entry name" value="ATP_GRASP"/>
    <property type="match status" value="1"/>
</dbReference>
<dbReference type="InterPro" id="IPR032875">
    <property type="entry name" value="Succ_CoA_lig_flav_dom"/>
</dbReference>
<dbReference type="InterPro" id="IPR036291">
    <property type="entry name" value="NAD(P)-bd_dom_sf"/>
</dbReference>
<keyword evidence="1" id="KW-0816">Tricarboxylic acid cycle</keyword>
<evidence type="ECO:0000313" key="5">
    <source>
        <dbReference type="Proteomes" id="UP000831327"/>
    </source>
</evidence>
<name>A0ABN6P1U1_9PROT</name>
<dbReference type="Pfam" id="PF13549">
    <property type="entry name" value="ATP-grasp_5"/>
    <property type="match status" value="1"/>
</dbReference>
<dbReference type="Proteomes" id="UP000831327">
    <property type="component" value="Chromosome"/>
</dbReference>
<dbReference type="EMBL" id="AP025637">
    <property type="protein sequence ID" value="BDG71718.1"/>
    <property type="molecule type" value="Genomic_DNA"/>
</dbReference>